<dbReference type="KEGG" id="alti:ALE3EI_0254"/>
<gene>
    <name evidence="6" type="ORF">ALE3EI_0254</name>
</gene>
<feature type="domain" description="Glycosyltransferase 2-like" evidence="5">
    <location>
        <begin position="41"/>
        <end position="157"/>
    </location>
</feature>
<dbReference type="SUPFAM" id="SSF53448">
    <property type="entry name" value="Nucleotide-diphospho-sugar transferases"/>
    <property type="match status" value="1"/>
</dbReference>
<keyword evidence="4" id="KW-0812">Transmembrane</keyword>
<evidence type="ECO:0000313" key="6">
    <source>
        <dbReference type="EMBL" id="QNJ96843.1"/>
    </source>
</evidence>
<feature type="transmembrane region" description="Helical" evidence="4">
    <location>
        <begin position="6"/>
        <end position="26"/>
    </location>
</feature>
<keyword evidence="2" id="KW-0328">Glycosyltransferase</keyword>
<evidence type="ECO:0000256" key="4">
    <source>
        <dbReference type="SAM" id="Phobius"/>
    </source>
</evidence>
<dbReference type="InterPro" id="IPR029044">
    <property type="entry name" value="Nucleotide-diphossugar_trans"/>
</dbReference>
<dbReference type="RefSeq" id="WP_186990053.1">
    <property type="nucleotide sequence ID" value="NZ_CP052909.1"/>
</dbReference>
<organism evidence="6 7">
    <name type="scientific">Constantimarinum furrinae</name>
    <dbReference type="NCBI Taxonomy" id="2562285"/>
    <lineage>
        <taxon>Bacteria</taxon>
        <taxon>Pseudomonadati</taxon>
        <taxon>Bacteroidota</taxon>
        <taxon>Flavobacteriia</taxon>
        <taxon>Flavobacteriales</taxon>
        <taxon>Flavobacteriaceae</taxon>
        <taxon>Altibacter/Constantimarinum group</taxon>
        <taxon>Constantimarinum</taxon>
    </lineage>
</organism>
<keyword evidence="3 6" id="KW-0808">Transferase</keyword>
<reference evidence="6 7" key="1">
    <citation type="submission" date="2020-04" db="EMBL/GenBank/DDBJ databases">
        <title>Genome sequence of Altibacter aquimarinus strain ALE3EI.</title>
        <authorList>
            <person name="Oh H.-M."/>
            <person name="Jang D."/>
        </authorList>
    </citation>
    <scope>NUCLEOTIDE SEQUENCE [LARGE SCALE GENOMIC DNA]</scope>
    <source>
        <strain evidence="6 7">ALE3EI</strain>
    </source>
</reference>
<dbReference type="Pfam" id="PF00535">
    <property type="entry name" value="Glycos_transf_2"/>
    <property type="match status" value="1"/>
</dbReference>
<keyword evidence="4" id="KW-1133">Transmembrane helix</keyword>
<evidence type="ECO:0000313" key="7">
    <source>
        <dbReference type="Proteomes" id="UP000515514"/>
    </source>
</evidence>
<name>A0A7G8PR77_9FLAO</name>
<dbReference type="EMBL" id="CP052909">
    <property type="protein sequence ID" value="QNJ96843.1"/>
    <property type="molecule type" value="Genomic_DNA"/>
</dbReference>
<accession>A0A7G8PR77</accession>
<keyword evidence="4" id="KW-0472">Membrane</keyword>
<sequence>MLLLYVFIAVVLMNCIYFLLFSKFSFINAPETQTEATFPVSVIICAKNEAKNLRRNIPLWLKQQYPQFELILVNDASSDKTLKVMESFAEKDPRIKIVNVKNNEAFWGNKKYALTLGIKRAVHTRLLFTDADCEPATKHWIKIMVSHFSEEKQVVLGYGAYSELPGLLNALIRYETLMTAVQYFSYAIVGIPYMGVGRNLAYTSTIYYKNNGFMSHIQLPSGDDDLFVNEVASKNNTAVCFDAAAFTYSIPKKTWKDWIIQKRRHITTSGRYKPHHKFLLGTYFVSNLLFWILAVACLIMNSWIIVVALIGLRFIIQYLVIGYSAKKLKESSLIPFIPLLDLFLVFIQMFIFISNRTAKSTRWK</sequence>
<dbReference type="AlphaFoldDB" id="A0A7G8PR77"/>
<evidence type="ECO:0000256" key="3">
    <source>
        <dbReference type="ARBA" id="ARBA00022679"/>
    </source>
</evidence>
<evidence type="ECO:0000256" key="2">
    <source>
        <dbReference type="ARBA" id="ARBA00022676"/>
    </source>
</evidence>
<dbReference type="PANTHER" id="PTHR43630">
    <property type="entry name" value="POLY-BETA-1,6-N-ACETYL-D-GLUCOSAMINE SYNTHASE"/>
    <property type="match status" value="1"/>
</dbReference>
<dbReference type="Proteomes" id="UP000515514">
    <property type="component" value="Chromosome"/>
</dbReference>
<evidence type="ECO:0000259" key="5">
    <source>
        <dbReference type="Pfam" id="PF00535"/>
    </source>
</evidence>
<evidence type="ECO:0000256" key="1">
    <source>
        <dbReference type="ARBA" id="ARBA00006739"/>
    </source>
</evidence>
<proteinExistence type="inferred from homology"/>
<comment type="similarity">
    <text evidence="1">Belongs to the glycosyltransferase 2 family.</text>
</comment>
<protein>
    <submittedName>
        <fullName evidence="6">Glycosyl transferase</fullName>
    </submittedName>
</protein>
<dbReference type="InterPro" id="IPR001173">
    <property type="entry name" value="Glyco_trans_2-like"/>
</dbReference>
<dbReference type="GO" id="GO:0016757">
    <property type="term" value="F:glycosyltransferase activity"/>
    <property type="evidence" value="ECO:0007669"/>
    <property type="project" value="UniProtKB-KW"/>
</dbReference>
<feature type="transmembrane region" description="Helical" evidence="4">
    <location>
        <begin position="333"/>
        <end position="353"/>
    </location>
</feature>
<dbReference type="PANTHER" id="PTHR43630:SF1">
    <property type="entry name" value="POLY-BETA-1,6-N-ACETYL-D-GLUCOSAMINE SYNTHASE"/>
    <property type="match status" value="1"/>
</dbReference>
<dbReference type="Gene3D" id="3.90.550.10">
    <property type="entry name" value="Spore Coat Polysaccharide Biosynthesis Protein SpsA, Chain A"/>
    <property type="match status" value="1"/>
</dbReference>
<keyword evidence="7" id="KW-1185">Reference proteome</keyword>